<dbReference type="AlphaFoldDB" id="A0A1X6NNP1"/>
<dbReference type="Proteomes" id="UP000218209">
    <property type="component" value="Unassembled WGS sequence"/>
</dbReference>
<dbReference type="OrthoDB" id="10072016at2759"/>
<evidence type="ECO:0000313" key="2">
    <source>
        <dbReference type="Proteomes" id="UP000218209"/>
    </source>
</evidence>
<gene>
    <name evidence="1" type="ORF">BU14_0819s0002</name>
</gene>
<organism evidence="1 2">
    <name type="scientific">Porphyra umbilicalis</name>
    <name type="common">Purple laver</name>
    <name type="synonym">Red alga</name>
    <dbReference type="NCBI Taxonomy" id="2786"/>
    <lineage>
        <taxon>Eukaryota</taxon>
        <taxon>Rhodophyta</taxon>
        <taxon>Bangiophyceae</taxon>
        <taxon>Bangiales</taxon>
        <taxon>Bangiaceae</taxon>
        <taxon>Porphyra</taxon>
    </lineage>
</organism>
<evidence type="ECO:0000313" key="1">
    <source>
        <dbReference type="EMBL" id="OSX70269.1"/>
    </source>
</evidence>
<keyword evidence="2" id="KW-1185">Reference proteome</keyword>
<name>A0A1X6NNP1_PORUM</name>
<proteinExistence type="predicted"/>
<accession>A0A1X6NNP1</accession>
<protein>
    <recommendedName>
        <fullName evidence="3">HTH CENPB-type domain-containing protein</fullName>
    </recommendedName>
</protein>
<reference evidence="1 2" key="1">
    <citation type="submission" date="2017-03" db="EMBL/GenBank/DDBJ databases">
        <title>WGS assembly of Porphyra umbilicalis.</title>
        <authorList>
            <person name="Brawley S.H."/>
            <person name="Blouin N.A."/>
            <person name="Ficko-Blean E."/>
            <person name="Wheeler G.L."/>
            <person name="Lohr M."/>
            <person name="Goodson H.V."/>
            <person name="Jenkins J.W."/>
            <person name="Blaby-Haas C.E."/>
            <person name="Helliwell K.E."/>
            <person name="Chan C."/>
            <person name="Marriage T."/>
            <person name="Bhattacharya D."/>
            <person name="Klein A.S."/>
            <person name="Badis Y."/>
            <person name="Brodie J."/>
            <person name="Cao Y."/>
            <person name="Collen J."/>
            <person name="Dittami S.M."/>
            <person name="Gachon C.M."/>
            <person name="Green B.R."/>
            <person name="Karpowicz S."/>
            <person name="Kim J.W."/>
            <person name="Kudahl U."/>
            <person name="Lin S."/>
            <person name="Michel G."/>
            <person name="Mittag M."/>
            <person name="Olson B.J."/>
            <person name="Pangilinan J."/>
            <person name="Peng Y."/>
            <person name="Qiu H."/>
            <person name="Shu S."/>
            <person name="Singer J.T."/>
            <person name="Smith A.G."/>
            <person name="Sprecher B.N."/>
            <person name="Wagner V."/>
            <person name="Wang W."/>
            <person name="Wang Z.-Y."/>
            <person name="Yan J."/>
            <person name="Yarish C."/>
            <person name="Zoeuner-Riek S."/>
            <person name="Zhuang Y."/>
            <person name="Zou Y."/>
            <person name="Lindquist E.A."/>
            <person name="Grimwood J."/>
            <person name="Barry K."/>
            <person name="Rokhsar D.S."/>
            <person name="Schmutz J."/>
            <person name="Stiller J.W."/>
            <person name="Grossman A.R."/>
            <person name="Prochnik S.E."/>
        </authorList>
    </citation>
    <scope>NUCLEOTIDE SEQUENCE [LARGE SCALE GENOMIC DNA]</scope>
    <source>
        <strain evidence="1">4086291</strain>
    </source>
</reference>
<sequence>MPPHEDLAAALALLEDVKHTFPTLKAALLYVTSHTGRTAPSVRVAYHRSRRGRRHGHGLMKLTPDHEAVLVSVTQDFSVNNLALNVEQMRQLVLRKWGVKVSRTWVSRFLDRHRKQLSKRACKALADKRVGREVFDGVVDFCTELEDFLTHYHFPDHAVFNYDETRVVQRGDKMTLRRVEAANKERANVRSTRYQDVASLLTFVAADRSVLLSVYILKGRFGVGDEAAVNFTMERAPSITRGTWPRYYC</sequence>
<dbReference type="EMBL" id="KV919282">
    <property type="protein sequence ID" value="OSX70269.1"/>
    <property type="molecule type" value="Genomic_DNA"/>
</dbReference>
<evidence type="ECO:0008006" key="3">
    <source>
        <dbReference type="Google" id="ProtNLM"/>
    </source>
</evidence>